<dbReference type="RefSeq" id="WP_078929410.1">
    <property type="nucleotide sequence ID" value="NZ_FUXX01000050.1"/>
</dbReference>
<dbReference type="PROSITE" id="PS50937">
    <property type="entry name" value="HTH_MERR_2"/>
    <property type="match status" value="1"/>
</dbReference>
<dbReference type="CDD" id="cd01109">
    <property type="entry name" value="HTH_YyaN"/>
    <property type="match status" value="1"/>
</dbReference>
<evidence type="ECO:0000259" key="2">
    <source>
        <dbReference type="PROSITE" id="PS50937"/>
    </source>
</evidence>
<dbReference type="Proteomes" id="UP000242432">
    <property type="component" value="Unassembled WGS sequence"/>
</dbReference>
<dbReference type="EMBL" id="FUXX01000050">
    <property type="protein sequence ID" value="SKA68790.1"/>
    <property type="molecule type" value="Genomic_DNA"/>
</dbReference>
<dbReference type="InterPro" id="IPR009061">
    <property type="entry name" value="DNA-bd_dom_put_sf"/>
</dbReference>
<dbReference type="GO" id="GO:0003677">
    <property type="term" value="F:DNA binding"/>
    <property type="evidence" value="ECO:0007669"/>
    <property type="project" value="UniProtKB-KW"/>
</dbReference>
<dbReference type="SUPFAM" id="SSF46955">
    <property type="entry name" value="Putative DNA-binding domain"/>
    <property type="match status" value="1"/>
</dbReference>
<organism evidence="3 4">
    <name type="scientific">Succinivibrio dextrinosolvens DSM 3072</name>
    <dbReference type="NCBI Taxonomy" id="1123324"/>
    <lineage>
        <taxon>Bacteria</taxon>
        <taxon>Pseudomonadati</taxon>
        <taxon>Pseudomonadota</taxon>
        <taxon>Gammaproteobacteria</taxon>
        <taxon>Aeromonadales</taxon>
        <taxon>Succinivibrionaceae</taxon>
        <taxon>Succinivibrio</taxon>
    </lineage>
</organism>
<sequence>MYTIGQLSKMFDLPVSTLRYYDKEGLFLDLQRTSGIRKFNDRQVEALRVIECLKKSGLEIKDIRQFMKWCEEGPSTYQKRKDMFEKQKENIEAEMAKLNKTLCMIKFKCWYYEQALKDGNEDNLNRMMPDNLPEDIQAIYDEAHKGPESTEEIEQ</sequence>
<dbReference type="GO" id="GO:0003700">
    <property type="term" value="F:DNA-binding transcription factor activity"/>
    <property type="evidence" value="ECO:0007669"/>
    <property type="project" value="InterPro"/>
</dbReference>
<dbReference type="PRINTS" id="PR00040">
    <property type="entry name" value="HTHMERR"/>
</dbReference>
<evidence type="ECO:0000313" key="4">
    <source>
        <dbReference type="Proteomes" id="UP000242432"/>
    </source>
</evidence>
<dbReference type="Gene3D" id="1.10.1660.10">
    <property type="match status" value="1"/>
</dbReference>
<keyword evidence="1 3" id="KW-0238">DNA-binding</keyword>
<dbReference type="AlphaFoldDB" id="A0A1T4VUW9"/>
<dbReference type="InterPro" id="IPR000551">
    <property type="entry name" value="MerR-type_HTH_dom"/>
</dbReference>
<reference evidence="4" key="1">
    <citation type="submission" date="2017-02" db="EMBL/GenBank/DDBJ databases">
        <authorList>
            <person name="Varghese N."/>
            <person name="Submissions S."/>
        </authorList>
    </citation>
    <scope>NUCLEOTIDE SEQUENCE [LARGE SCALE GENOMIC DNA]</scope>
    <source>
        <strain evidence="4">DSM 3072</strain>
    </source>
</reference>
<dbReference type="STRING" id="83771.SAMN02910357_01855"/>
<protein>
    <submittedName>
        <fullName evidence="3">DNA-binding transcriptional regulator, MerR family</fullName>
    </submittedName>
</protein>
<dbReference type="Pfam" id="PF13411">
    <property type="entry name" value="MerR_1"/>
    <property type="match status" value="1"/>
</dbReference>
<keyword evidence="4" id="KW-1185">Reference proteome</keyword>
<gene>
    <name evidence="3" type="ORF">SAMN02745213_02090</name>
</gene>
<dbReference type="InterPro" id="IPR047057">
    <property type="entry name" value="MerR_fam"/>
</dbReference>
<dbReference type="PANTHER" id="PTHR30204">
    <property type="entry name" value="REDOX-CYCLING DRUG-SENSING TRANSCRIPTIONAL ACTIVATOR SOXR"/>
    <property type="match status" value="1"/>
</dbReference>
<feature type="domain" description="HTH merR-type" evidence="2">
    <location>
        <begin position="1"/>
        <end position="69"/>
    </location>
</feature>
<dbReference type="PANTHER" id="PTHR30204:SF82">
    <property type="entry name" value="TRANSCRIPTIONAL REGULATOR, MERR FAMILY"/>
    <property type="match status" value="1"/>
</dbReference>
<evidence type="ECO:0000256" key="1">
    <source>
        <dbReference type="ARBA" id="ARBA00023125"/>
    </source>
</evidence>
<evidence type="ECO:0000313" key="3">
    <source>
        <dbReference type="EMBL" id="SKA68790.1"/>
    </source>
</evidence>
<accession>A0A1T4VUW9</accession>
<dbReference type="SMART" id="SM00422">
    <property type="entry name" value="HTH_MERR"/>
    <property type="match status" value="1"/>
</dbReference>
<name>A0A1T4VUW9_9GAMM</name>
<proteinExistence type="predicted"/>